<evidence type="ECO:0000256" key="7">
    <source>
        <dbReference type="RuleBase" id="RU363032"/>
    </source>
</evidence>
<dbReference type="GO" id="GO:0005886">
    <property type="term" value="C:plasma membrane"/>
    <property type="evidence" value="ECO:0007669"/>
    <property type="project" value="UniProtKB-SubCell"/>
</dbReference>
<feature type="domain" description="ABC transmembrane type-1" evidence="8">
    <location>
        <begin position="66"/>
        <end position="246"/>
    </location>
</feature>
<evidence type="ECO:0000313" key="10">
    <source>
        <dbReference type="Proteomes" id="UP000199355"/>
    </source>
</evidence>
<comment type="similarity">
    <text evidence="7">Belongs to the binding-protein-dependent transport system permease family.</text>
</comment>
<proteinExistence type="inferred from homology"/>
<evidence type="ECO:0000256" key="5">
    <source>
        <dbReference type="ARBA" id="ARBA00022989"/>
    </source>
</evidence>
<gene>
    <name evidence="9" type="ORF">SAMN05192586_11217</name>
</gene>
<feature type="transmembrane region" description="Helical" evidence="7">
    <location>
        <begin position="225"/>
        <end position="247"/>
    </location>
</feature>
<dbReference type="CDD" id="cd06261">
    <property type="entry name" value="TM_PBP2"/>
    <property type="match status" value="1"/>
</dbReference>
<organism evidence="9 10">
    <name type="scientific">Desulfovibrio legallii</name>
    <dbReference type="NCBI Taxonomy" id="571438"/>
    <lineage>
        <taxon>Bacteria</taxon>
        <taxon>Pseudomonadati</taxon>
        <taxon>Thermodesulfobacteriota</taxon>
        <taxon>Desulfovibrionia</taxon>
        <taxon>Desulfovibrionales</taxon>
        <taxon>Desulfovibrionaceae</taxon>
        <taxon>Desulfovibrio</taxon>
    </lineage>
</organism>
<dbReference type="GO" id="GO:0055085">
    <property type="term" value="P:transmembrane transport"/>
    <property type="evidence" value="ECO:0007669"/>
    <property type="project" value="InterPro"/>
</dbReference>
<keyword evidence="6 7" id="KW-0472">Membrane</keyword>
<keyword evidence="5 7" id="KW-1133">Transmembrane helix</keyword>
<protein>
    <submittedName>
        <fullName evidence="9">NitT/TauT family transport system permease protein</fullName>
    </submittedName>
</protein>
<name>A0A1G7NPK9_9BACT</name>
<evidence type="ECO:0000256" key="4">
    <source>
        <dbReference type="ARBA" id="ARBA00022692"/>
    </source>
</evidence>
<sequence>MSKAWRDRLLPWCLPGLLLLGWWAATEGHLVPPWLLPAPRQVAGTLAAYVGGVGHDPQAGRFWSDAAASLGRVAAGYALAAIPGAVLGLWSGRSPAVARLLAPVINGVKAVPGISWLPLALIWLGVGFRTTVALIALAGFFPVYFSAAAAAAAVPSELLHVGRMLGFGRAALFWRVALPWSMPQLCAGLRVALGMSFAYLVLGELTGVPNGLGALIMDARMNGRVDVLLCGIVCIALLGALCDALLLRGLRRLPGMRR</sequence>
<dbReference type="InterPro" id="IPR035906">
    <property type="entry name" value="MetI-like_sf"/>
</dbReference>
<evidence type="ECO:0000313" key="9">
    <source>
        <dbReference type="EMBL" id="SDF75229.1"/>
    </source>
</evidence>
<dbReference type="InterPro" id="IPR000515">
    <property type="entry name" value="MetI-like"/>
</dbReference>
<dbReference type="PANTHER" id="PTHR30151">
    <property type="entry name" value="ALKANE SULFONATE ABC TRANSPORTER-RELATED, MEMBRANE SUBUNIT"/>
    <property type="match status" value="1"/>
</dbReference>
<dbReference type="Pfam" id="PF00528">
    <property type="entry name" value="BPD_transp_1"/>
    <property type="match status" value="1"/>
</dbReference>
<dbReference type="STRING" id="571438.SAMN05192586_11217"/>
<feature type="transmembrane region" description="Helical" evidence="7">
    <location>
        <begin position="104"/>
        <end position="126"/>
    </location>
</feature>
<dbReference type="Proteomes" id="UP000199355">
    <property type="component" value="Unassembled WGS sequence"/>
</dbReference>
<keyword evidence="3" id="KW-1003">Cell membrane</keyword>
<dbReference type="AlphaFoldDB" id="A0A1G7NPK9"/>
<keyword evidence="2 7" id="KW-0813">Transport</keyword>
<evidence type="ECO:0000259" key="8">
    <source>
        <dbReference type="PROSITE" id="PS50928"/>
    </source>
</evidence>
<dbReference type="GO" id="GO:0010438">
    <property type="term" value="P:cellular response to sulfur starvation"/>
    <property type="evidence" value="ECO:0007669"/>
    <property type="project" value="TreeGrafter"/>
</dbReference>
<evidence type="ECO:0000256" key="2">
    <source>
        <dbReference type="ARBA" id="ARBA00022448"/>
    </source>
</evidence>
<evidence type="ECO:0000256" key="3">
    <source>
        <dbReference type="ARBA" id="ARBA00022475"/>
    </source>
</evidence>
<feature type="transmembrane region" description="Helical" evidence="7">
    <location>
        <begin position="132"/>
        <end position="154"/>
    </location>
</feature>
<comment type="subcellular location">
    <subcellularLocation>
        <location evidence="1 7">Cell membrane</location>
        <topology evidence="1 7">Multi-pass membrane protein</topology>
    </subcellularLocation>
</comment>
<dbReference type="EMBL" id="FNBX01000012">
    <property type="protein sequence ID" value="SDF75229.1"/>
    <property type="molecule type" value="Genomic_DNA"/>
</dbReference>
<dbReference type="Gene3D" id="1.10.3720.10">
    <property type="entry name" value="MetI-like"/>
    <property type="match status" value="1"/>
</dbReference>
<keyword evidence="10" id="KW-1185">Reference proteome</keyword>
<accession>A0A1G7NPK9</accession>
<evidence type="ECO:0000256" key="1">
    <source>
        <dbReference type="ARBA" id="ARBA00004651"/>
    </source>
</evidence>
<dbReference type="RefSeq" id="WP_257243189.1">
    <property type="nucleotide sequence ID" value="NZ_FNBX01000012.1"/>
</dbReference>
<keyword evidence="4 7" id="KW-0812">Transmembrane</keyword>
<feature type="transmembrane region" description="Helical" evidence="7">
    <location>
        <begin position="74"/>
        <end position="92"/>
    </location>
</feature>
<dbReference type="PANTHER" id="PTHR30151:SF39">
    <property type="entry name" value="ABC TRANSPORTER PERMEASE PROTEIN"/>
    <property type="match status" value="1"/>
</dbReference>
<evidence type="ECO:0000256" key="6">
    <source>
        <dbReference type="ARBA" id="ARBA00023136"/>
    </source>
</evidence>
<dbReference type="PROSITE" id="PS50928">
    <property type="entry name" value="ABC_TM1"/>
    <property type="match status" value="1"/>
</dbReference>
<feature type="transmembrane region" description="Helical" evidence="7">
    <location>
        <begin position="185"/>
        <end position="205"/>
    </location>
</feature>
<reference evidence="10" key="1">
    <citation type="submission" date="2016-10" db="EMBL/GenBank/DDBJ databases">
        <authorList>
            <person name="Varghese N."/>
            <person name="Submissions S."/>
        </authorList>
    </citation>
    <scope>NUCLEOTIDE SEQUENCE [LARGE SCALE GENOMIC DNA]</scope>
    <source>
        <strain evidence="10">KHC7</strain>
    </source>
</reference>
<dbReference type="SUPFAM" id="SSF161098">
    <property type="entry name" value="MetI-like"/>
    <property type="match status" value="1"/>
</dbReference>